<evidence type="ECO:0000259" key="1">
    <source>
        <dbReference type="Pfam" id="PF13592"/>
    </source>
</evidence>
<protein>
    <submittedName>
        <fullName evidence="2">Winged helix-turn helix</fullName>
    </submittedName>
</protein>
<dbReference type="AlphaFoldDB" id="A0A1N7KY22"/>
<dbReference type="Proteomes" id="UP000187608">
    <property type="component" value="Unassembled WGS sequence"/>
</dbReference>
<feature type="non-terminal residue" evidence="2">
    <location>
        <position position="1"/>
    </location>
</feature>
<dbReference type="Pfam" id="PF13592">
    <property type="entry name" value="HTH_33"/>
    <property type="match status" value="1"/>
</dbReference>
<organism evidence="2 3">
    <name type="scientific">Salimicrobium flavidum</name>
    <dbReference type="NCBI Taxonomy" id="570947"/>
    <lineage>
        <taxon>Bacteria</taxon>
        <taxon>Bacillati</taxon>
        <taxon>Bacillota</taxon>
        <taxon>Bacilli</taxon>
        <taxon>Bacillales</taxon>
        <taxon>Bacillaceae</taxon>
        <taxon>Salimicrobium</taxon>
    </lineage>
</organism>
<evidence type="ECO:0000313" key="2">
    <source>
        <dbReference type="EMBL" id="SIS66519.1"/>
    </source>
</evidence>
<dbReference type="InterPro" id="IPR025959">
    <property type="entry name" value="Winged_HTH_dom"/>
</dbReference>
<sequence>GASKLLHALGLSYTRPTYTLQQADPAKQQTFLEDTFPALKKADGW</sequence>
<feature type="domain" description="Winged helix-turn helix" evidence="1">
    <location>
        <begin position="2"/>
        <end position="34"/>
    </location>
</feature>
<gene>
    <name evidence="2" type="ORF">SAMN05421687_12312</name>
</gene>
<reference evidence="3" key="1">
    <citation type="submission" date="2017-01" db="EMBL/GenBank/DDBJ databases">
        <authorList>
            <person name="Varghese N."/>
            <person name="Submissions S."/>
        </authorList>
    </citation>
    <scope>NUCLEOTIDE SEQUENCE [LARGE SCALE GENOMIC DNA]</scope>
    <source>
        <strain evidence="3">DSM 23127</strain>
    </source>
</reference>
<proteinExistence type="predicted"/>
<dbReference type="EMBL" id="FTOC01000023">
    <property type="protein sequence ID" value="SIS66519.1"/>
    <property type="molecule type" value="Genomic_DNA"/>
</dbReference>
<keyword evidence="3" id="KW-1185">Reference proteome</keyword>
<accession>A0A1N7KY22</accession>
<evidence type="ECO:0000313" key="3">
    <source>
        <dbReference type="Proteomes" id="UP000187608"/>
    </source>
</evidence>
<name>A0A1N7KY22_9BACI</name>